<keyword evidence="4" id="KW-1185">Reference proteome</keyword>
<evidence type="ECO:0000256" key="1">
    <source>
        <dbReference type="ARBA" id="ARBA00022722"/>
    </source>
</evidence>
<evidence type="ECO:0000313" key="4">
    <source>
        <dbReference type="Proteomes" id="UP001597417"/>
    </source>
</evidence>
<gene>
    <name evidence="3" type="ORF">ACFSXZ_27545</name>
</gene>
<name>A0ABW5G0Y2_9PSEU</name>
<dbReference type="Pfam" id="PF00545">
    <property type="entry name" value="Ribonuclease"/>
    <property type="match status" value="1"/>
</dbReference>
<keyword evidence="1" id="KW-0540">Nuclease</keyword>
<dbReference type="InterPro" id="IPR000026">
    <property type="entry name" value="N1-like"/>
</dbReference>
<organism evidence="3 4">
    <name type="scientific">Amycolatopsis pigmentata</name>
    <dbReference type="NCBI Taxonomy" id="450801"/>
    <lineage>
        <taxon>Bacteria</taxon>
        <taxon>Bacillati</taxon>
        <taxon>Actinomycetota</taxon>
        <taxon>Actinomycetes</taxon>
        <taxon>Pseudonocardiales</taxon>
        <taxon>Pseudonocardiaceae</taxon>
        <taxon>Amycolatopsis</taxon>
    </lineage>
</organism>
<reference evidence="4" key="1">
    <citation type="journal article" date="2019" name="Int. J. Syst. Evol. Microbiol.">
        <title>The Global Catalogue of Microorganisms (GCM) 10K type strain sequencing project: providing services to taxonomists for standard genome sequencing and annotation.</title>
        <authorList>
            <consortium name="The Broad Institute Genomics Platform"/>
            <consortium name="The Broad Institute Genome Sequencing Center for Infectious Disease"/>
            <person name="Wu L."/>
            <person name="Ma J."/>
        </authorList>
    </citation>
    <scope>NUCLEOTIDE SEQUENCE [LARGE SCALE GENOMIC DNA]</scope>
    <source>
        <strain evidence="4">CGMCC 4.7645</strain>
    </source>
</reference>
<dbReference type="Proteomes" id="UP001597417">
    <property type="component" value="Unassembled WGS sequence"/>
</dbReference>
<evidence type="ECO:0000313" key="3">
    <source>
        <dbReference type="EMBL" id="MFD2420089.1"/>
    </source>
</evidence>
<sequence>MDIDGTLPAGVRKGGSKIGSGIYSGDGLPAAPLRYYVETDILPTASGGTRPGGGRLIFGGRGEVWYTNHYDDGFVQLRGPNCGC</sequence>
<evidence type="ECO:0000256" key="2">
    <source>
        <dbReference type="ARBA" id="ARBA00022801"/>
    </source>
</evidence>
<dbReference type="InterPro" id="IPR016191">
    <property type="entry name" value="Ribonuclease/ribotoxin"/>
</dbReference>
<comment type="caution">
    <text evidence="3">The sequence shown here is derived from an EMBL/GenBank/DDBJ whole genome shotgun (WGS) entry which is preliminary data.</text>
</comment>
<dbReference type="SUPFAM" id="SSF53933">
    <property type="entry name" value="Microbial ribonucleases"/>
    <property type="match status" value="1"/>
</dbReference>
<dbReference type="Gene3D" id="3.10.450.30">
    <property type="entry name" value="Microbial ribonucleases"/>
    <property type="match status" value="1"/>
</dbReference>
<accession>A0ABW5G0Y2</accession>
<dbReference type="EMBL" id="JBHUKR010000016">
    <property type="protein sequence ID" value="MFD2420089.1"/>
    <property type="molecule type" value="Genomic_DNA"/>
</dbReference>
<protein>
    <submittedName>
        <fullName evidence="3">Ribonuclease domain-containing protein</fullName>
    </submittedName>
</protein>
<keyword evidence="2" id="KW-0378">Hydrolase</keyword>
<proteinExistence type="predicted"/>
<dbReference type="RefSeq" id="WP_378268119.1">
    <property type="nucleotide sequence ID" value="NZ_JBHUKR010000016.1"/>
</dbReference>